<dbReference type="Proteomes" id="UP001596058">
    <property type="component" value="Unassembled WGS sequence"/>
</dbReference>
<dbReference type="Pfam" id="PF05960">
    <property type="entry name" value="DUF885"/>
    <property type="match status" value="1"/>
</dbReference>
<gene>
    <name evidence="2" type="ORF">ACFPZ3_54050</name>
</gene>
<comment type="caution">
    <text evidence="2">The sequence shown here is derived from an EMBL/GenBank/DDBJ whole genome shotgun (WGS) entry which is preliminary data.</text>
</comment>
<sequence length="135" mass="14538">MITSGSLPRSTRSARRSADFAAATDCSPDGHAARAELIRCTLAELAGLRVTSEADRHAAGHLWERLEAESAWHASGEPLRMVRGQFGLVNLIRDSVDLLPRGDDDQWRDVAVRLAAVPAMLASWRHPSTSAASPG</sequence>
<dbReference type="InterPro" id="IPR010281">
    <property type="entry name" value="DUF885"/>
</dbReference>
<evidence type="ECO:0000313" key="3">
    <source>
        <dbReference type="Proteomes" id="UP001596058"/>
    </source>
</evidence>
<keyword evidence="3" id="KW-1185">Reference proteome</keyword>
<organism evidence="2 3">
    <name type="scientific">Nonomuraea insulae</name>
    <dbReference type="NCBI Taxonomy" id="1616787"/>
    <lineage>
        <taxon>Bacteria</taxon>
        <taxon>Bacillati</taxon>
        <taxon>Actinomycetota</taxon>
        <taxon>Actinomycetes</taxon>
        <taxon>Streptosporangiales</taxon>
        <taxon>Streptosporangiaceae</taxon>
        <taxon>Nonomuraea</taxon>
    </lineage>
</organism>
<protein>
    <submittedName>
        <fullName evidence="2">DUF885 family protein</fullName>
    </submittedName>
</protein>
<reference evidence="3" key="1">
    <citation type="journal article" date="2019" name="Int. J. Syst. Evol. Microbiol.">
        <title>The Global Catalogue of Microorganisms (GCM) 10K type strain sequencing project: providing services to taxonomists for standard genome sequencing and annotation.</title>
        <authorList>
            <consortium name="The Broad Institute Genomics Platform"/>
            <consortium name="The Broad Institute Genome Sequencing Center for Infectious Disease"/>
            <person name="Wu L."/>
            <person name="Ma J."/>
        </authorList>
    </citation>
    <scope>NUCLEOTIDE SEQUENCE [LARGE SCALE GENOMIC DNA]</scope>
    <source>
        <strain evidence="3">CCUG 53903</strain>
    </source>
</reference>
<evidence type="ECO:0000313" key="2">
    <source>
        <dbReference type="EMBL" id="MFC5832829.1"/>
    </source>
</evidence>
<name>A0ABW1D696_9ACTN</name>
<accession>A0ABW1D696</accession>
<evidence type="ECO:0000256" key="1">
    <source>
        <dbReference type="SAM" id="MobiDB-lite"/>
    </source>
</evidence>
<dbReference type="RefSeq" id="WP_379522261.1">
    <property type="nucleotide sequence ID" value="NZ_JBHSPA010000085.1"/>
</dbReference>
<proteinExistence type="predicted"/>
<feature type="region of interest" description="Disordered" evidence="1">
    <location>
        <begin position="1"/>
        <end position="27"/>
    </location>
</feature>
<dbReference type="EMBL" id="JBHSPA010000085">
    <property type="protein sequence ID" value="MFC5832829.1"/>
    <property type="molecule type" value="Genomic_DNA"/>
</dbReference>